<organism evidence="3 4">
    <name type="scientific">Aphanomyces euteiches</name>
    <dbReference type="NCBI Taxonomy" id="100861"/>
    <lineage>
        <taxon>Eukaryota</taxon>
        <taxon>Sar</taxon>
        <taxon>Stramenopiles</taxon>
        <taxon>Oomycota</taxon>
        <taxon>Saprolegniomycetes</taxon>
        <taxon>Saprolegniales</taxon>
        <taxon>Verrucalvaceae</taxon>
        <taxon>Aphanomyces</taxon>
    </lineage>
</organism>
<proteinExistence type="inferred from homology"/>
<dbReference type="PANTHER" id="PTHR12994:SF17">
    <property type="entry name" value="LD30995P"/>
    <property type="match status" value="1"/>
</dbReference>
<reference evidence="3 4" key="1">
    <citation type="submission" date="2019-07" db="EMBL/GenBank/DDBJ databases">
        <title>Genomics analysis of Aphanomyces spp. identifies a new class of oomycete effector associated with host adaptation.</title>
        <authorList>
            <person name="Gaulin E."/>
        </authorList>
    </citation>
    <scope>NUCLEOTIDE SEQUENCE [LARGE SCALE GENOMIC DNA]</scope>
    <source>
        <strain evidence="3 4">ATCC 201684</strain>
    </source>
</reference>
<dbReference type="GO" id="GO:0070004">
    <property type="term" value="F:cysteine-type exopeptidase activity"/>
    <property type="evidence" value="ECO:0007669"/>
    <property type="project" value="InterPro"/>
</dbReference>
<evidence type="ECO:0008006" key="5">
    <source>
        <dbReference type="Google" id="ProtNLM"/>
    </source>
</evidence>
<evidence type="ECO:0000256" key="2">
    <source>
        <dbReference type="SAM" id="SignalP"/>
    </source>
</evidence>
<gene>
    <name evidence="3" type="ORF">Ae201684_001361</name>
</gene>
<feature type="chain" id="PRO_5026162687" description="Dipeptidase" evidence="2">
    <location>
        <begin position="18"/>
        <end position="521"/>
    </location>
</feature>
<dbReference type="InterPro" id="IPR005322">
    <property type="entry name" value="Peptidase_C69"/>
</dbReference>
<accession>A0A6G0XTF3</accession>
<dbReference type="VEuPathDB" id="FungiDB:AeMF1_020893"/>
<evidence type="ECO:0000313" key="3">
    <source>
        <dbReference type="EMBL" id="KAF0743702.1"/>
    </source>
</evidence>
<feature type="signal peptide" evidence="2">
    <location>
        <begin position="1"/>
        <end position="17"/>
    </location>
</feature>
<dbReference type="Proteomes" id="UP000481153">
    <property type="component" value="Unassembled WGS sequence"/>
</dbReference>
<evidence type="ECO:0000313" key="4">
    <source>
        <dbReference type="Proteomes" id="UP000481153"/>
    </source>
</evidence>
<comment type="caution">
    <text evidence="3">The sequence shown here is derived from an EMBL/GenBank/DDBJ whole genome shotgun (WGS) entry which is preliminary data.</text>
</comment>
<protein>
    <recommendedName>
        <fullName evidence="5">Dipeptidase</fullName>
    </recommendedName>
</protein>
<dbReference type="GO" id="GO:0016805">
    <property type="term" value="F:dipeptidase activity"/>
    <property type="evidence" value="ECO:0007669"/>
    <property type="project" value="InterPro"/>
</dbReference>
<dbReference type="AlphaFoldDB" id="A0A6G0XTF3"/>
<comment type="similarity">
    <text evidence="1">Belongs to the peptidase C69 family. Secernin subfamily.</text>
</comment>
<dbReference type="GO" id="GO:0006508">
    <property type="term" value="P:proteolysis"/>
    <property type="evidence" value="ECO:0007669"/>
    <property type="project" value="InterPro"/>
</dbReference>
<keyword evidence="2" id="KW-0732">Signal</keyword>
<dbReference type="Pfam" id="PF03577">
    <property type="entry name" value="Peptidase_C69"/>
    <property type="match status" value="1"/>
</dbReference>
<name>A0A6G0XTF3_9STRA</name>
<dbReference type="EMBL" id="VJMJ01000012">
    <property type="protein sequence ID" value="KAF0743702.1"/>
    <property type="molecule type" value="Genomic_DNA"/>
</dbReference>
<evidence type="ECO:0000256" key="1">
    <source>
        <dbReference type="ARBA" id="ARBA00005705"/>
    </source>
</evidence>
<sequence length="521" mass="57329">MQLLQLILVAGVHVAALREVDRCTTILVGAKVHPRFFYHQAHELGATSGSPMTTHSNACSVCDFRITKVPQKQHARGSLRNVTEFKLVYPRYVGHERGAVDYFEVNLVPGFFNWSHTKPIGQIPQVVTTYGYIEGSTCGANLWAKPVSHGGNALFDITELARLAMERTKTAREAIKLMGSLADQYGYYSGSNWDGEPEYADAGETLTVADTVEGWVFHILQDDSGASAVWVAQRIPDTHITAIGNQFIVHQVNLNDSANLYSVATRSKLWDGKSPFDFTATYTYKQANPAYSTRRQWRIFTLANPSLNLSPNTDPFGTNYPFSVPAAKLLTASDLMSYHRDHYEGTDFDLTQGAAAGPYGTPNRYSVGKQPALGYFERAISIYRVTYSFVSLAHPSDVNAGLVWFGPFAPHATSYMPVYAKSSSIPALTSQGSLLKFAFNSAFWINVLVANYADHYYKHVMPTVLQVQLKVEKSAADALAGIQAKAQSILKTHGEAALVEYLTTSSQAFANATHDAFVALF</sequence>
<keyword evidence="4" id="KW-1185">Reference proteome</keyword>
<dbReference type="PANTHER" id="PTHR12994">
    <property type="entry name" value="SECERNIN"/>
    <property type="match status" value="1"/>
</dbReference>